<organism evidence="5 6">
    <name type="scientific">Photobacterium pectinilyticum</name>
    <dbReference type="NCBI Taxonomy" id="2906793"/>
    <lineage>
        <taxon>Bacteria</taxon>
        <taxon>Pseudomonadati</taxon>
        <taxon>Pseudomonadota</taxon>
        <taxon>Gammaproteobacteria</taxon>
        <taxon>Vibrionales</taxon>
        <taxon>Vibrionaceae</taxon>
        <taxon>Photobacterium</taxon>
    </lineage>
</organism>
<accession>A0ABT1N512</accession>
<dbReference type="Gene3D" id="1.10.10.60">
    <property type="entry name" value="Homeodomain-like"/>
    <property type="match status" value="1"/>
</dbReference>
<keyword evidence="2" id="KW-0238">DNA-binding</keyword>
<dbReference type="PROSITE" id="PS00041">
    <property type="entry name" value="HTH_ARAC_FAMILY_1"/>
    <property type="match status" value="1"/>
</dbReference>
<keyword evidence="3" id="KW-0804">Transcription</keyword>
<evidence type="ECO:0000259" key="4">
    <source>
        <dbReference type="PROSITE" id="PS01124"/>
    </source>
</evidence>
<proteinExistence type="predicted"/>
<name>A0ABT1N512_9GAMM</name>
<sequence>MNEVTHSLAPDLCIQPSSDANQQAANLTNWQQEYDQLSNGRYMGQIIERRFSHIHVFREDSNRALKQACRVEVGGLWLGISAQQKSLHLNHAKVSANHMLLRSGGVDFELITPDAFSIYGMVLDQHLLESISEQVEFGLGDIDKLCQVESQEQAIQLKNYLALLLAPKPTRWSSHTHEALLKDFVAEQLTLKPNTNTHLESPYRRQKIMGQIKQYLENIDTSNPITISELCEAVHVSRRTLQYSFEACCGMAPQQFIQRQRLNQVRRVLQDATDTRAVYEIAFSFGFYHLGQFAKSYKRLFGEKPSETKKTVNK</sequence>
<evidence type="ECO:0000256" key="3">
    <source>
        <dbReference type="ARBA" id="ARBA00023163"/>
    </source>
</evidence>
<evidence type="ECO:0000313" key="6">
    <source>
        <dbReference type="Proteomes" id="UP001524460"/>
    </source>
</evidence>
<evidence type="ECO:0000313" key="5">
    <source>
        <dbReference type="EMBL" id="MCQ1059818.1"/>
    </source>
</evidence>
<dbReference type="PANTHER" id="PTHR46796:SF12">
    <property type="entry name" value="HTH-TYPE DNA-BINDING TRANSCRIPTIONAL ACTIVATOR EUTR"/>
    <property type="match status" value="1"/>
</dbReference>
<dbReference type="InterPro" id="IPR009057">
    <property type="entry name" value="Homeodomain-like_sf"/>
</dbReference>
<dbReference type="InterPro" id="IPR018062">
    <property type="entry name" value="HTH_AraC-typ_CS"/>
</dbReference>
<dbReference type="RefSeq" id="WP_255043932.1">
    <property type="nucleotide sequence ID" value="NZ_JANEYT010000047.1"/>
</dbReference>
<dbReference type="Proteomes" id="UP001524460">
    <property type="component" value="Unassembled WGS sequence"/>
</dbReference>
<reference evidence="5 6" key="1">
    <citation type="submission" date="2022-07" db="EMBL/GenBank/DDBJ databases">
        <title>Photobacterium pectinilyticum sp. nov., a marine bacterium isolated from surface seawater of Qingdao offshore.</title>
        <authorList>
            <person name="Wang X."/>
        </authorList>
    </citation>
    <scope>NUCLEOTIDE SEQUENCE [LARGE SCALE GENOMIC DNA]</scope>
    <source>
        <strain evidence="5 6">ZSDE20</strain>
    </source>
</reference>
<dbReference type="PANTHER" id="PTHR46796">
    <property type="entry name" value="HTH-TYPE TRANSCRIPTIONAL ACTIVATOR RHAS-RELATED"/>
    <property type="match status" value="1"/>
</dbReference>
<keyword evidence="6" id="KW-1185">Reference proteome</keyword>
<evidence type="ECO:0000256" key="1">
    <source>
        <dbReference type="ARBA" id="ARBA00023015"/>
    </source>
</evidence>
<protein>
    <submittedName>
        <fullName evidence="5">Helix-turn-helix domain-containing protein</fullName>
    </submittedName>
</protein>
<feature type="domain" description="HTH araC/xylS-type" evidence="4">
    <location>
        <begin position="210"/>
        <end position="311"/>
    </location>
</feature>
<gene>
    <name evidence="5" type="ORF">NHN17_17355</name>
</gene>
<evidence type="ECO:0000256" key="2">
    <source>
        <dbReference type="ARBA" id="ARBA00023125"/>
    </source>
</evidence>
<keyword evidence="1" id="KW-0805">Transcription regulation</keyword>
<dbReference type="InterPro" id="IPR050204">
    <property type="entry name" value="AraC_XylS_family_regulators"/>
</dbReference>
<comment type="caution">
    <text evidence="5">The sequence shown here is derived from an EMBL/GenBank/DDBJ whole genome shotgun (WGS) entry which is preliminary data.</text>
</comment>
<dbReference type="SUPFAM" id="SSF46689">
    <property type="entry name" value="Homeodomain-like"/>
    <property type="match status" value="1"/>
</dbReference>
<dbReference type="Pfam" id="PF12833">
    <property type="entry name" value="HTH_18"/>
    <property type="match status" value="1"/>
</dbReference>
<dbReference type="EMBL" id="JANEYT010000047">
    <property type="protein sequence ID" value="MCQ1059818.1"/>
    <property type="molecule type" value="Genomic_DNA"/>
</dbReference>
<dbReference type="PROSITE" id="PS01124">
    <property type="entry name" value="HTH_ARAC_FAMILY_2"/>
    <property type="match status" value="1"/>
</dbReference>
<dbReference type="SMART" id="SM00342">
    <property type="entry name" value="HTH_ARAC"/>
    <property type="match status" value="1"/>
</dbReference>
<dbReference type="InterPro" id="IPR018060">
    <property type="entry name" value="HTH_AraC"/>
</dbReference>